<dbReference type="AlphaFoldDB" id="A0A183JIT0"/>
<keyword evidence="2" id="KW-1185">Reference proteome</keyword>
<protein>
    <submittedName>
        <fullName evidence="1 3">Uncharacterized protein</fullName>
    </submittedName>
</protein>
<evidence type="ECO:0000313" key="2">
    <source>
        <dbReference type="Proteomes" id="UP000279833"/>
    </source>
</evidence>
<dbReference type="EMBL" id="UZAK01002599">
    <property type="protein sequence ID" value="VDO75728.1"/>
    <property type="molecule type" value="Genomic_DNA"/>
</dbReference>
<proteinExistence type="predicted"/>
<evidence type="ECO:0000313" key="3">
    <source>
        <dbReference type="WBParaSite" id="SCUD_0000260401-mRNA-1"/>
    </source>
</evidence>
<sequence>MSQCVIIIKPVHLNFAQLYFIIYKYIPRINLIECGYVFFAFLI</sequence>
<organism evidence="3">
    <name type="scientific">Schistosoma curassoni</name>
    <dbReference type="NCBI Taxonomy" id="6186"/>
    <lineage>
        <taxon>Eukaryota</taxon>
        <taxon>Metazoa</taxon>
        <taxon>Spiralia</taxon>
        <taxon>Lophotrochozoa</taxon>
        <taxon>Platyhelminthes</taxon>
        <taxon>Trematoda</taxon>
        <taxon>Digenea</taxon>
        <taxon>Strigeidida</taxon>
        <taxon>Schistosomatoidea</taxon>
        <taxon>Schistosomatidae</taxon>
        <taxon>Schistosoma</taxon>
    </lineage>
</organism>
<dbReference type="Proteomes" id="UP000279833">
    <property type="component" value="Unassembled WGS sequence"/>
</dbReference>
<evidence type="ECO:0000313" key="1">
    <source>
        <dbReference type="EMBL" id="VDO75728.1"/>
    </source>
</evidence>
<dbReference type="WBParaSite" id="SCUD_0000260401-mRNA-1">
    <property type="protein sequence ID" value="SCUD_0000260401-mRNA-1"/>
    <property type="gene ID" value="SCUD_0000260401"/>
</dbReference>
<gene>
    <name evidence="1" type="ORF">SCUD_LOCUS2607</name>
</gene>
<reference evidence="1 2" key="2">
    <citation type="submission" date="2018-11" db="EMBL/GenBank/DDBJ databases">
        <authorList>
            <consortium name="Pathogen Informatics"/>
        </authorList>
    </citation>
    <scope>NUCLEOTIDE SEQUENCE [LARGE SCALE GENOMIC DNA]</scope>
    <source>
        <strain evidence="1">Dakar</strain>
        <strain evidence="2">Dakar, Senegal</strain>
    </source>
</reference>
<name>A0A183JIT0_9TREM</name>
<accession>A0A183JIT0</accession>
<reference evidence="3" key="1">
    <citation type="submission" date="2016-06" db="UniProtKB">
        <authorList>
            <consortium name="WormBaseParasite"/>
        </authorList>
    </citation>
    <scope>IDENTIFICATION</scope>
</reference>